<keyword evidence="10" id="KW-1185">Reference proteome</keyword>
<dbReference type="SUPFAM" id="SSF56801">
    <property type="entry name" value="Acetyl-CoA synthetase-like"/>
    <property type="match status" value="1"/>
</dbReference>
<evidence type="ECO:0000256" key="4">
    <source>
        <dbReference type="ARBA" id="ARBA00022741"/>
    </source>
</evidence>
<evidence type="ECO:0000256" key="1">
    <source>
        <dbReference type="ARBA" id="ARBA00005179"/>
    </source>
</evidence>
<feature type="chain" id="PRO_5025588067" evidence="6">
    <location>
        <begin position="33"/>
        <end position="465"/>
    </location>
</feature>
<name>A0A6A6EY71_9PEZI</name>
<evidence type="ECO:0000256" key="6">
    <source>
        <dbReference type="SAM" id="SignalP"/>
    </source>
</evidence>
<dbReference type="InterPro" id="IPR000873">
    <property type="entry name" value="AMP-dep_synth/lig_dom"/>
</dbReference>
<comment type="pathway">
    <text evidence="1">Secondary metabolite biosynthesis.</text>
</comment>
<comment type="similarity">
    <text evidence="2">Belongs to the ATP-dependent AMP-binding enzyme family.</text>
</comment>
<feature type="signal peptide" evidence="6">
    <location>
        <begin position="1"/>
        <end position="32"/>
    </location>
</feature>
<evidence type="ECO:0000259" key="8">
    <source>
        <dbReference type="Pfam" id="PF13193"/>
    </source>
</evidence>
<dbReference type="EMBL" id="ML994610">
    <property type="protein sequence ID" value="KAF2195893.1"/>
    <property type="molecule type" value="Genomic_DNA"/>
</dbReference>
<feature type="domain" description="AMP-binding enzyme C-terminal" evidence="8">
    <location>
        <begin position="381"/>
        <end position="455"/>
    </location>
</feature>
<dbReference type="Gene3D" id="3.30.300.30">
    <property type="match status" value="1"/>
</dbReference>
<dbReference type="Proteomes" id="UP000800200">
    <property type="component" value="Unassembled WGS sequence"/>
</dbReference>
<sequence>MTVCVHSPNDVLYPVLVLAILASACTWTGTNPASTSVELQHHFTSSKASYVITPPEHLQTVQTAVDACAGNIEILLWTDILSEDTSGARLVDGHRTLHDLLQRPRTRTLEARLDAIPNNLPATIFSTSGTTGLPKMIQRTHRELILESKATEDAPKPYHVRRLYCTPMFHAYSFTDMTINTFRLGLPSFYMRRYDHSFARKVRQFSATETLVAPPVLMRLSNQAEADPEERQNIQSIRTVICAGAPLSAQLRSKFTQLFDCPVRLIQGWGMSEGGWFTTFRYPECDDTGSVGRPVQGYEIRTSGLDHLVVDGSRLASELLVRAPQMPRSYLDNPSATAEAFTKDGWLKTGDIGYIEDGKIYLVDRVKDMIKVNGWSVAPAELEAALYKNPRVLDAAVVGHGSGVEEHPVIFVVPKGGEVSPADITDHLLHFVARFKVAKCEVKFTHSIPRNPSAKILRKSLRQQL</sequence>
<dbReference type="GO" id="GO:0016405">
    <property type="term" value="F:CoA-ligase activity"/>
    <property type="evidence" value="ECO:0007669"/>
    <property type="project" value="TreeGrafter"/>
</dbReference>
<accession>A0A6A6EY71</accession>
<evidence type="ECO:0000256" key="2">
    <source>
        <dbReference type="ARBA" id="ARBA00006432"/>
    </source>
</evidence>
<evidence type="ECO:0000256" key="5">
    <source>
        <dbReference type="ARBA" id="ARBA00022840"/>
    </source>
</evidence>
<keyword evidence="4" id="KW-0547">Nucleotide-binding</keyword>
<dbReference type="InterPro" id="IPR042099">
    <property type="entry name" value="ANL_N_sf"/>
</dbReference>
<evidence type="ECO:0000313" key="9">
    <source>
        <dbReference type="EMBL" id="KAF2195893.1"/>
    </source>
</evidence>
<dbReference type="InterPro" id="IPR045851">
    <property type="entry name" value="AMP-bd_C_sf"/>
</dbReference>
<evidence type="ECO:0000313" key="10">
    <source>
        <dbReference type="Proteomes" id="UP000800200"/>
    </source>
</evidence>
<protein>
    <submittedName>
        <fullName evidence="9">Acetyl-CoA synthetase-like protein</fullName>
    </submittedName>
</protein>
<reference evidence="9" key="1">
    <citation type="journal article" date="2020" name="Stud. Mycol.">
        <title>101 Dothideomycetes genomes: a test case for predicting lifestyles and emergence of pathogens.</title>
        <authorList>
            <person name="Haridas S."/>
            <person name="Albert R."/>
            <person name="Binder M."/>
            <person name="Bloem J."/>
            <person name="Labutti K."/>
            <person name="Salamov A."/>
            <person name="Andreopoulos B."/>
            <person name="Baker S."/>
            <person name="Barry K."/>
            <person name="Bills G."/>
            <person name="Bluhm B."/>
            <person name="Cannon C."/>
            <person name="Castanera R."/>
            <person name="Culley D."/>
            <person name="Daum C."/>
            <person name="Ezra D."/>
            <person name="Gonzalez J."/>
            <person name="Henrissat B."/>
            <person name="Kuo A."/>
            <person name="Liang C."/>
            <person name="Lipzen A."/>
            <person name="Lutzoni F."/>
            <person name="Magnuson J."/>
            <person name="Mondo S."/>
            <person name="Nolan M."/>
            <person name="Ohm R."/>
            <person name="Pangilinan J."/>
            <person name="Park H.-J."/>
            <person name="Ramirez L."/>
            <person name="Alfaro M."/>
            <person name="Sun H."/>
            <person name="Tritt A."/>
            <person name="Yoshinaga Y."/>
            <person name="Zwiers L.-H."/>
            <person name="Turgeon B."/>
            <person name="Goodwin S."/>
            <person name="Spatafora J."/>
            <person name="Crous P."/>
            <person name="Grigoriev I."/>
        </authorList>
    </citation>
    <scope>NUCLEOTIDE SEQUENCE</scope>
    <source>
        <strain evidence="9">CBS 207.26</strain>
    </source>
</reference>
<dbReference type="GO" id="GO:0005524">
    <property type="term" value="F:ATP binding"/>
    <property type="evidence" value="ECO:0007669"/>
    <property type="project" value="UniProtKB-KW"/>
</dbReference>
<evidence type="ECO:0000259" key="7">
    <source>
        <dbReference type="Pfam" id="PF00501"/>
    </source>
</evidence>
<evidence type="ECO:0000256" key="3">
    <source>
        <dbReference type="ARBA" id="ARBA00022598"/>
    </source>
</evidence>
<keyword evidence="5" id="KW-0067">ATP-binding</keyword>
<proteinExistence type="inferred from homology"/>
<dbReference type="PANTHER" id="PTHR24096:SF317">
    <property type="entry name" value="ADENYLATE-FORMING ENZYME AFEA"/>
    <property type="match status" value="1"/>
</dbReference>
<dbReference type="AlphaFoldDB" id="A0A6A6EY71"/>
<gene>
    <name evidence="9" type="ORF">K469DRAFT_699513</name>
</gene>
<feature type="domain" description="AMP-dependent synthetase/ligase" evidence="7">
    <location>
        <begin position="2"/>
        <end position="331"/>
    </location>
</feature>
<dbReference type="Pfam" id="PF13193">
    <property type="entry name" value="AMP-binding_C"/>
    <property type="match status" value="1"/>
</dbReference>
<dbReference type="Pfam" id="PF00501">
    <property type="entry name" value="AMP-binding"/>
    <property type="match status" value="1"/>
</dbReference>
<keyword evidence="3" id="KW-0436">Ligase</keyword>
<organism evidence="9 10">
    <name type="scientific">Zopfia rhizophila CBS 207.26</name>
    <dbReference type="NCBI Taxonomy" id="1314779"/>
    <lineage>
        <taxon>Eukaryota</taxon>
        <taxon>Fungi</taxon>
        <taxon>Dikarya</taxon>
        <taxon>Ascomycota</taxon>
        <taxon>Pezizomycotina</taxon>
        <taxon>Dothideomycetes</taxon>
        <taxon>Dothideomycetes incertae sedis</taxon>
        <taxon>Zopfiaceae</taxon>
        <taxon>Zopfia</taxon>
    </lineage>
</organism>
<dbReference type="PANTHER" id="PTHR24096">
    <property type="entry name" value="LONG-CHAIN-FATTY-ACID--COA LIGASE"/>
    <property type="match status" value="1"/>
</dbReference>
<dbReference type="InterPro" id="IPR025110">
    <property type="entry name" value="AMP-bd_C"/>
</dbReference>
<keyword evidence="6" id="KW-0732">Signal</keyword>
<dbReference type="OrthoDB" id="6509636at2759"/>
<dbReference type="Gene3D" id="3.40.50.12780">
    <property type="entry name" value="N-terminal domain of ligase-like"/>
    <property type="match status" value="1"/>
</dbReference>
<dbReference type="GO" id="GO:0019748">
    <property type="term" value="P:secondary metabolic process"/>
    <property type="evidence" value="ECO:0007669"/>
    <property type="project" value="TreeGrafter"/>
</dbReference>